<organism evidence="1 2">
    <name type="scientific">Chryseobacterium shigense</name>
    <dbReference type="NCBI Taxonomy" id="297244"/>
    <lineage>
        <taxon>Bacteria</taxon>
        <taxon>Pseudomonadati</taxon>
        <taxon>Bacteroidota</taxon>
        <taxon>Flavobacteriia</taxon>
        <taxon>Flavobacteriales</taxon>
        <taxon>Weeksellaceae</taxon>
        <taxon>Chryseobacterium group</taxon>
        <taxon>Chryseobacterium</taxon>
    </lineage>
</organism>
<dbReference type="RefSeq" id="WP_184158584.1">
    <property type="nucleotide sequence ID" value="NZ_JACHLC010000001.1"/>
</dbReference>
<dbReference type="EMBL" id="JACHLC010000001">
    <property type="protein sequence ID" value="MBB6370598.1"/>
    <property type="molecule type" value="Genomic_DNA"/>
</dbReference>
<comment type="caution">
    <text evidence="1">The sequence shown here is derived from an EMBL/GenBank/DDBJ whole genome shotgun (WGS) entry which is preliminary data.</text>
</comment>
<accession>A0A841NAD5</accession>
<gene>
    <name evidence="1" type="ORF">HNP36_001651</name>
</gene>
<evidence type="ECO:0000313" key="1">
    <source>
        <dbReference type="EMBL" id="MBB6370598.1"/>
    </source>
</evidence>
<keyword evidence="2" id="KW-1185">Reference proteome</keyword>
<proteinExistence type="predicted"/>
<name>A0A841NAD5_9FLAO</name>
<protein>
    <submittedName>
        <fullName evidence="1">Uncharacterized protein</fullName>
    </submittedName>
</protein>
<evidence type="ECO:0000313" key="2">
    <source>
        <dbReference type="Proteomes" id="UP000589738"/>
    </source>
</evidence>
<dbReference type="Proteomes" id="UP000589738">
    <property type="component" value="Unassembled WGS sequence"/>
</dbReference>
<dbReference type="AlphaFoldDB" id="A0A841NAD5"/>
<sequence length="95" mass="10947">MPILKPQEIQSNIRDLEASRNNQYNRYLLNKISVIIEGLVKSKDKNHGERYKEIQLILAGLREPHDISTGNLVNAEAKAIILDLYDELIEILKSY</sequence>
<reference evidence="1 2" key="1">
    <citation type="submission" date="2020-08" db="EMBL/GenBank/DDBJ databases">
        <title>Functional genomics of gut bacteria from endangered species of beetles.</title>
        <authorList>
            <person name="Carlos-Shanley C."/>
        </authorList>
    </citation>
    <scope>NUCLEOTIDE SEQUENCE [LARGE SCALE GENOMIC DNA]</scope>
    <source>
        <strain evidence="1 2">S00136</strain>
    </source>
</reference>